<feature type="transmembrane region" description="Helical" evidence="12">
    <location>
        <begin position="216"/>
        <end position="236"/>
    </location>
</feature>
<dbReference type="GO" id="GO:0046872">
    <property type="term" value="F:metal ion binding"/>
    <property type="evidence" value="ECO:0007669"/>
    <property type="project" value="UniProtKB-KW"/>
</dbReference>
<name>A0A8H5HYL4_9AGAR</name>
<comment type="caution">
    <text evidence="14">The sequence shown here is derived from an EMBL/GenBank/DDBJ whole genome shotgun (WGS) entry which is preliminary data.</text>
</comment>
<evidence type="ECO:0000256" key="8">
    <source>
        <dbReference type="ARBA" id="ARBA00022989"/>
    </source>
</evidence>
<evidence type="ECO:0000313" key="15">
    <source>
        <dbReference type="Proteomes" id="UP000518752"/>
    </source>
</evidence>
<dbReference type="GO" id="GO:0140575">
    <property type="term" value="F:transmembrane monodehydroascorbate reductase activity"/>
    <property type="evidence" value="ECO:0007669"/>
    <property type="project" value="InterPro"/>
</dbReference>
<evidence type="ECO:0000256" key="12">
    <source>
        <dbReference type="SAM" id="Phobius"/>
    </source>
</evidence>
<dbReference type="GO" id="GO:0016020">
    <property type="term" value="C:membrane"/>
    <property type="evidence" value="ECO:0007669"/>
    <property type="project" value="UniProtKB-SubCell"/>
</dbReference>
<evidence type="ECO:0000256" key="10">
    <source>
        <dbReference type="ARBA" id="ARBA00023136"/>
    </source>
</evidence>
<evidence type="ECO:0000256" key="2">
    <source>
        <dbReference type="ARBA" id="ARBA00004141"/>
    </source>
</evidence>
<gene>
    <name evidence="14" type="ORF">D9757_001737</name>
</gene>
<comment type="cofactor">
    <cofactor evidence="1">
        <name>heme b</name>
        <dbReference type="ChEBI" id="CHEBI:60344"/>
    </cofactor>
</comment>
<keyword evidence="7" id="KW-0249">Electron transport</keyword>
<evidence type="ECO:0000256" key="3">
    <source>
        <dbReference type="ARBA" id="ARBA00022448"/>
    </source>
</evidence>
<evidence type="ECO:0000256" key="4">
    <source>
        <dbReference type="ARBA" id="ARBA00022617"/>
    </source>
</evidence>
<dbReference type="PANTHER" id="PTHR15422:SF45">
    <property type="entry name" value="CYTOCHROME B561 DOMAIN-CONTAINING PROTEIN"/>
    <property type="match status" value="1"/>
</dbReference>
<dbReference type="InterPro" id="IPR006593">
    <property type="entry name" value="Cyt_b561/ferric_Rdtase_TM"/>
</dbReference>
<dbReference type="EMBL" id="JAACJN010000008">
    <property type="protein sequence ID" value="KAF5391917.1"/>
    <property type="molecule type" value="Genomic_DNA"/>
</dbReference>
<evidence type="ECO:0000259" key="13">
    <source>
        <dbReference type="Pfam" id="PF03188"/>
    </source>
</evidence>
<keyword evidence="8 12" id="KW-1133">Transmembrane helix</keyword>
<feature type="transmembrane region" description="Helical" evidence="12">
    <location>
        <begin position="145"/>
        <end position="168"/>
    </location>
</feature>
<feature type="region of interest" description="Disordered" evidence="11">
    <location>
        <begin position="1"/>
        <end position="33"/>
    </location>
</feature>
<dbReference type="OrthoDB" id="432881at2759"/>
<dbReference type="InterPro" id="IPR045150">
    <property type="entry name" value="CYB561D1/2"/>
</dbReference>
<accession>A0A8H5HYL4</accession>
<evidence type="ECO:0000256" key="9">
    <source>
        <dbReference type="ARBA" id="ARBA00023004"/>
    </source>
</evidence>
<keyword evidence="9" id="KW-0408">Iron</keyword>
<reference evidence="14 15" key="1">
    <citation type="journal article" date="2020" name="ISME J.">
        <title>Uncovering the hidden diversity of litter-decomposition mechanisms in mushroom-forming fungi.</title>
        <authorList>
            <person name="Floudas D."/>
            <person name="Bentzer J."/>
            <person name="Ahren D."/>
            <person name="Johansson T."/>
            <person name="Persson P."/>
            <person name="Tunlid A."/>
        </authorList>
    </citation>
    <scope>NUCLEOTIDE SEQUENCE [LARGE SCALE GENOMIC DNA]</scope>
    <source>
        <strain evidence="14 15">CBS 406.79</strain>
    </source>
</reference>
<keyword evidence="4" id="KW-0349">Heme</keyword>
<sequence>MPSSSEEQAEDYELLPSDPQKANTGVEEQLEMSTGRRGDSVARYAALSASAITVVVTWFALLTNSPTQVGYFLLHPTLESLAMLAFVYGIITLQPTSHPKAKIAGLSRHQSAILFLGFPALLVGTLAIVMSKIELEKRHFRSWHSVFGITAAAWVVIQICLGGGSVWYNGKAFGGGMKAKQVWKYHRLSGYLLLPLLLLTVGLGGALSHWGEKNVFLPFRLLAFVVSPTVCLIAVLSRMRSSKMKFF</sequence>
<evidence type="ECO:0000256" key="7">
    <source>
        <dbReference type="ARBA" id="ARBA00022982"/>
    </source>
</evidence>
<evidence type="ECO:0000256" key="5">
    <source>
        <dbReference type="ARBA" id="ARBA00022692"/>
    </source>
</evidence>
<dbReference type="PANTHER" id="PTHR15422">
    <property type="entry name" value="OS05G0565100 PROTEIN"/>
    <property type="match status" value="1"/>
</dbReference>
<dbReference type="Proteomes" id="UP000518752">
    <property type="component" value="Unassembled WGS sequence"/>
</dbReference>
<dbReference type="AlphaFoldDB" id="A0A8H5HYL4"/>
<dbReference type="Pfam" id="PF03188">
    <property type="entry name" value="Cytochrom_B561"/>
    <property type="match status" value="1"/>
</dbReference>
<evidence type="ECO:0000256" key="11">
    <source>
        <dbReference type="SAM" id="MobiDB-lite"/>
    </source>
</evidence>
<keyword evidence="3" id="KW-0813">Transport</keyword>
<comment type="subcellular location">
    <subcellularLocation>
        <location evidence="2">Membrane</location>
        <topology evidence="2">Multi-pass membrane protein</topology>
    </subcellularLocation>
</comment>
<feature type="transmembrane region" description="Helical" evidence="12">
    <location>
        <begin position="188"/>
        <end position="210"/>
    </location>
</feature>
<keyword evidence="10 12" id="KW-0472">Membrane</keyword>
<organism evidence="14 15">
    <name type="scientific">Collybiopsis confluens</name>
    <dbReference type="NCBI Taxonomy" id="2823264"/>
    <lineage>
        <taxon>Eukaryota</taxon>
        <taxon>Fungi</taxon>
        <taxon>Dikarya</taxon>
        <taxon>Basidiomycota</taxon>
        <taxon>Agaricomycotina</taxon>
        <taxon>Agaricomycetes</taxon>
        <taxon>Agaricomycetidae</taxon>
        <taxon>Agaricales</taxon>
        <taxon>Marasmiineae</taxon>
        <taxon>Omphalotaceae</taxon>
        <taxon>Collybiopsis</taxon>
    </lineage>
</organism>
<keyword evidence="6" id="KW-0479">Metal-binding</keyword>
<protein>
    <recommendedName>
        <fullName evidence="13">Cytochrome b561 domain-containing protein</fullName>
    </recommendedName>
</protein>
<evidence type="ECO:0000256" key="1">
    <source>
        <dbReference type="ARBA" id="ARBA00001970"/>
    </source>
</evidence>
<dbReference type="Gene3D" id="1.20.120.1770">
    <property type="match status" value="1"/>
</dbReference>
<evidence type="ECO:0000256" key="6">
    <source>
        <dbReference type="ARBA" id="ARBA00022723"/>
    </source>
</evidence>
<feature type="domain" description="Cytochrome b561" evidence="13">
    <location>
        <begin position="111"/>
        <end position="204"/>
    </location>
</feature>
<feature type="transmembrane region" description="Helical" evidence="12">
    <location>
        <begin position="73"/>
        <end position="91"/>
    </location>
</feature>
<feature type="transmembrane region" description="Helical" evidence="12">
    <location>
        <begin position="112"/>
        <end position="133"/>
    </location>
</feature>
<keyword evidence="15" id="KW-1185">Reference proteome</keyword>
<feature type="transmembrane region" description="Helical" evidence="12">
    <location>
        <begin position="41"/>
        <end position="61"/>
    </location>
</feature>
<keyword evidence="5 12" id="KW-0812">Transmembrane</keyword>
<evidence type="ECO:0000313" key="14">
    <source>
        <dbReference type="EMBL" id="KAF5391917.1"/>
    </source>
</evidence>
<proteinExistence type="predicted"/>